<dbReference type="Proteomes" id="UP001174677">
    <property type="component" value="Chromosome 8"/>
</dbReference>
<dbReference type="Gene3D" id="1.10.510.10">
    <property type="entry name" value="Transferase(Phosphotransferase) domain 1"/>
    <property type="match status" value="1"/>
</dbReference>
<evidence type="ECO:0000313" key="10">
    <source>
        <dbReference type="EMBL" id="KAJ9174643.1"/>
    </source>
</evidence>
<dbReference type="InterPro" id="IPR051809">
    <property type="entry name" value="Plant_receptor-like_S/T_kinase"/>
</dbReference>
<dbReference type="Pfam" id="PF00069">
    <property type="entry name" value="Pkinase"/>
    <property type="match status" value="1"/>
</dbReference>
<evidence type="ECO:0000259" key="9">
    <source>
        <dbReference type="PROSITE" id="PS50011"/>
    </source>
</evidence>
<keyword evidence="4" id="KW-0677">Repeat</keyword>
<evidence type="ECO:0000256" key="2">
    <source>
        <dbReference type="ARBA" id="ARBA00022614"/>
    </source>
</evidence>
<evidence type="ECO:0000256" key="4">
    <source>
        <dbReference type="ARBA" id="ARBA00022737"/>
    </source>
</evidence>
<dbReference type="Pfam" id="PF00560">
    <property type="entry name" value="LRR_1"/>
    <property type="match status" value="2"/>
</dbReference>
<comment type="caution">
    <text evidence="10">The sequence shown here is derived from an EMBL/GenBank/DDBJ whole genome shotgun (WGS) entry which is preliminary data.</text>
</comment>
<dbReference type="SMART" id="SM00220">
    <property type="entry name" value="S_TKc"/>
    <property type="match status" value="1"/>
</dbReference>
<evidence type="ECO:0000256" key="5">
    <source>
        <dbReference type="ARBA" id="ARBA00022989"/>
    </source>
</evidence>
<protein>
    <recommendedName>
        <fullName evidence="9">Protein kinase domain-containing protein</fullName>
    </recommendedName>
</protein>
<dbReference type="Pfam" id="PF08263">
    <property type="entry name" value="LRRNT_2"/>
    <property type="match status" value="1"/>
</dbReference>
<feature type="chain" id="PRO_5046733485" description="Protein kinase domain-containing protein" evidence="8">
    <location>
        <begin position="33"/>
        <end position="641"/>
    </location>
</feature>
<comment type="subcellular location">
    <subcellularLocation>
        <location evidence="1">Membrane</location>
    </subcellularLocation>
</comment>
<reference evidence="10 11" key="1">
    <citation type="journal article" date="2023" name="Plant Biotechnol. J.">
        <title>Chromosome-level wild Hevea brasiliensis genome provides new tools for genomic-assisted breeding and valuable loci to elevate rubber yield.</title>
        <authorList>
            <person name="Cheng H."/>
            <person name="Song X."/>
            <person name="Hu Y."/>
            <person name="Wu T."/>
            <person name="Yang Q."/>
            <person name="An Z."/>
            <person name="Feng S."/>
            <person name="Deng Z."/>
            <person name="Wu W."/>
            <person name="Zeng X."/>
            <person name="Tu M."/>
            <person name="Wang X."/>
            <person name="Huang H."/>
        </authorList>
    </citation>
    <scope>NUCLEOTIDE SEQUENCE [LARGE SCALE GENOMIC DNA]</scope>
    <source>
        <strain evidence="10">MT/VB/25A 57/8</strain>
    </source>
</reference>
<organism evidence="10 11">
    <name type="scientific">Hevea brasiliensis</name>
    <name type="common">Para rubber tree</name>
    <name type="synonym">Siphonia brasiliensis</name>
    <dbReference type="NCBI Taxonomy" id="3981"/>
    <lineage>
        <taxon>Eukaryota</taxon>
        <taxon>Viridiplantae</taxon>
        <taxon>Streptophyta</taxon>
        <taxon>Embryophyta</taxon>
        <taxon>Tracheophyta</taxon>
        <taxon>Spermatophyta</taxon>
        <taxon>Magnoliopsida</taxon>
        <taxon>eudicotyledons</taxon>
        <taxon>Gunneridae</taxon>
        <taxon>Pentapetalae</taxon>
        <taxon>rosids</taxon>
        <taxon>fabids</taxon>
        <taxon>Malpighiales</taxon>
        <taxon>Euphorbiaceae</taxon>
        <taxon>Crotonoideae</taxon>
        <taxon>Micrandreae</taxon>
        <taxon>Hevea</taxon>
    </lineage>
</organism>
<dbReference type="InterPro" id="IPR001611">
    <property type="entry name" value="Leu-rich_rpt"/>
</dbReference>
<dbReference type="Gene3D" id="3.30.200.20">
    <property type="entry name" value="Phosphorylase Kinase, domain 1"/>
    <property type="match status" value="1"/>
</dbReference>
<dbReference type="SUPFAM" id="SSF52058">
    <property type="entry name" value="L domain-like"/>
    <property type="match status" value="1"/>
</dbReference>
<keyword evidence="8" id="KW-0732">Signal</keyword>
<keyword evidence="6 7" id="KW-0472">Membrane</keyword>
<dbReference type="EMBL" id="JARPOI010000008">
    <property type="protein sequence ID" value="KAJ9174643.1"/>
    <property type="molecule type" value="Genomic_DNA"/>
</dbReference>
<keyword evidence="3 7" id="KW-0812">Transmembrane</keyword>
<dbReference type="Gene3D" id="3.80.10.10">
    <property type="entry name" value="Ribonuclease Inhibitor"/>
    <property type="match status" value="3"/>
</dbReference>
<evidence type="ECO:0000256" key="7">
    <source>
        <dbReference type="SAM" id="Phobius"/>
    </source>
</evidence>
<dbReference type="InterPro" id="IPR000719">
    <property type="entry name" value="Prot_kinase_dom"/>
</dbReference>
<dbReference type="PROSITE" id="PS50011">
    <property type="entry name" value="PROTEIN_KINASE_DOM"/>
    <property type="match status" value="1"/>
</dbReference>
<gene>
    <name evidence="10" type="ORF">P3X46_013266</name>
</gene>
<keyword evidence="5 7" id="KW-1133">Transmembrane helix</keyword>
<evidence type="ECO:0000256" key="1">
    <source>
        <dbReference type="ARBA" id="ARBA00004370"/>
    </source>
</evidence>
<proteinExistence type="predicted"/>
<dbReference type="InterPro" id="IPR013210">
    <property type="entry name" value="LRR_N_plant-typ"/>
</dbReference>
<dbReference type="PANTHER" id="PTHR27008">
    <property type="entry name" value="OS04G0122200 PROTEIN"/>
    <property type="match status" value="1"/>
</dbReference>
<sequence>MRGLSILFPFSVKCIVHLLLMRLSLEAPSIDAATTGSGNETDHLALLEFKAKIVHDPQNVMSSWNDSAYFCNWQSVTCGRRHKRVTILDLQSKGLVGFLSPYIGNLSFLREIRLGNNSLQGKIPAEVGRLFRLQAFELFTNQIEGKIPSNLSLCSNLIVLILEDNKLEGNIPTELANLSKLRQLSLAKNYLTGALPPSIREPEFVGGIPDALGKLNHLSIIGLGVNKFLGIIPPVIYNISSINIFSMAVNMLHGSLPSDMGILLPHLRRLQLQDNYLSNLFNLNEFYISYNNLSGNIPGNLGQCSSLEFLFMRSNNIQGAMPMSLISLKGLRQFDLSQNNKSGQIPTYLGKFALEYSNLSFNNFEGEVPTEGVFANVSSISLEGNKRLCGGIPELRLPRCIIDESKKRKLRLQSPGSLEMKSFRKLSYQRILKATEGFSTANFLGAGRFRSVYKGTLEEDGAIVAVKVLNLQQRGAEKSLMAECKVLQNIRHRNLVRIMTSCSTIDFQGNDFKALVYEYMPNGNLDKCLSLLQGMNIAIDVGSALDYLHHGCQKPIIHCDLKPGNDLLDNDMVAHIGDFGLAKLLSQLTNPIQSSSVGVRGTVGYAAPGNLTLLFDTWFLYILYLLSKFISQFFFPNFFQF</sequence>
<keyword evidence="11" id="KW-1185">Reference proteome</keyword>
<accession>A0ABQ9M4T1</accession>
<dbReference type="InterPro" id="IPR032675">
    <property type="entry name" value="LRR_dom_sf"/>
</dbReference>
<evidence type="ECO:0000256" key="8">
    <source>
        <dbReference type="SAM" id="SignalP"/>
    </source>
</evidence>
<keyword evidence="2" id="KW-0433">Leucine-rich repeat</keyword>
<dbReference type="SUPFAM" id="SSF56112">
    <property type="entry name" value="Protein kinase-like (PK-like)"/>
    <property type="match status" value="1"/>
</dbReference>
<feature type="domain" description="Protein kinase" evidence="9">
    <location>
        <begin position="438"/>
        <end position="641"/>
    </location>
</feature>
<evidence type="ECO:0000256" key="3">
    <source>
        <dbReference type="ARBA" id="ARBA00022692"/>
    </source>
</evidence>
<name>A0ABQ9M4T1_HEVBR</name>
<feature type="signal peptide" evidence="8">
    <location>
        <begin position="1"/>
        <end position="32"/>
    </location>
</feature>
<dbReference type="InterPro" id="IPR011009">
    <property type="entry name" value="Kinase-like_dom_sf"/>
</dbReference>
<evidence type="ECO:0000256" key="6">
    <source>
        <dbReference type="ARBA" id="ARBA00023136"/>
    </source>
</evidence>
<feature type="transmembrane region" description="Helical" evidence="7">
    <location>
        <begin position="618"/>
        <end position="639"/>
    </location>
</feature>
<dbReference type="PANTHER" id="PTHR27008:SF596">
    <property type="entry name" value="OS02G0215500 PROTEIN"/>
    <property type="match status" value="1"/>
</dbReference>
<evidence type="ECO:0000313" key="11">
    <source>
        <dbReference type="Proteomes" id="UP001174677"/>
    </source>
</evidence>